<name>A0A1S1UF84_9BURK</name>
<dbReference type="AlphaFoldDB" id="A0A1S1UF84"/>
<evidence type="ECO:0000259" key="3">
    <source>
        <dbReference type="Pfam" id="PF00437"/>
    </source>
</evidence>
<gene>
    <name evidence="4" type="ORF">AKG95_05900</name>
</gene>
<dbReference type="CDD" id="cd01130">
    <property type="entry name" value="VirB11-like_ATPase"/>
    <property type="match status" value="1"/>
</dbReference>
<dbReference type="PANTHER" id="PTHR30486:SF15">
    <property type="entry name" value="TYPE II_IV SECRETION SYSTEM ATPASE"/>
    <property type="match status" value="1"/>
</dbReference>
<dbReference type="PANTHER" id="PTHR30486">
    <property type="entry name" value="TWITCHING MOTILITY PROTEIN PILT"/>
    <property type="match status" value="1"/>
</dbReference>
<dbReference type="SUPFAM" id="SSF52540">
    <property type="entry name" value="P-loop containing nucleoside triphosphate hydrolases"/>
    <property type="match status" value="1"/>
</dbReference>
<dbReference type="Pfam" id="PF00437">
    <property type="entry name" value="T2SSE"/>
    <property type="match status" value="1"/>
</dbReference>
<dbReference type="RefSeq" id="WP_071075898.1">
    <property type="nucleotide sequence ID" value="NZ_LFKP01000003.1"/>
</dbReference>
<sequence>MSTDINGGNPSLRERLGSAAAPNGYTPFGATRAGSADNPAYHELKQHVHQALLDRIDLEGMQRLSQEQIREDLKTLVGRLLDEDNVVVNDIERRTLVRDIQDEVLGLGPLEPLLADPEISDILVNTYRKVYVERHGQLELSNIRFTDDAHLLKIIDKIVSRVGRRIDESSPMVDARLPDGSRVNAIIPPLAIDGPVMSIRRFSAQPLRMADLVERHSLTTEMAQILQGLGKAKVNILISGGTGSGKTTMLNAISGFISTSERIVTIEDAAELQMQQPHVVRLETRPANIEGKGEVTQRALVRNALRMRPDRIILGEVRGAEALDMLQAMNTGHEGSMATIHANTPRDALTRLENMISMAASMLPGKAMRQQISAAIGVVVQVARLTDGKRKVVSIQEITGMEGEIITMQEIFTFRQTGIAQDGTVSGHFQASGVRPQFLDRLRAFGVVVPESLFDPSRQYH</sequence>
<dbReference type="EMBL" id="LFKP01000003">
    <property type="protein sequence ID" value="OHV98729.1"/>
    <property type="molecule type" value="Genomic_DNA"/>
</dbReference>
<comment type="caution">
    <text evidence="4">The sequence shown here is derived from an EMBL/GenBank/DDBJ whole genome shotgun (WGS) entry which is preliminary data.</text>
</comment>
<protein>
    <submittedName>
        <fullName evidence="4">Pilus assembly protein CpaF</fullName>
    </submittedName>
</protein>
<evidence type="ECO:0000256" key="2">
    <source>
        <dbReference type="SAM" id="MobiDB-lite"/>
    </source>
</evidence>
<evidence type="ECO:0000256" key="1">
    <source>
        <dbReference type="ARBA" id="ARBA00006611"/>
    </source>
</evidence>
<dbReference type="InterPro" id="IPR050921">
    <property type="entry name" value="T4SS_GSP_E_ATPase"/>
</dbReference>
<reference evidence="4 5" key="1">
    <citation type="submission" date="2015-06" db="EMBL/GenBank/DDBJ databases">
        <title>Draft genome sequencing of a biphenyl-degrading bacterium, Janthinobacterium lividum MEG1.</title>
        <authorList>
            <person name="Shimodaira J."/>
            <person name="Hatta T."/>
        </authorList>
    </citation>
    <scope>NUCLEOTIDE SEQUENCE [LARGE SCALE GENOMIC DNA]</scope>
    <source>
        <strain evidence="4 5">MEG1</strain>
    </source>
</reference>
<dbReference type="GO" id="GO:0016887">
    <property type="term" value="F:ATP hydrolysis activity"/>
    <property type="evidence" value="ECO:0007669"/>
    <property type="project" value="InterPro"/>
</dbReference>
<evidence type="ECO:0000313" key="4">
    <source>
        <dbReference type="EMBL" id="OHV98729.1"/>
    </source>
</evidence>
<feature type="region of interest" description="Disordered" evidence="2">
    <location>
        <begin position="1"/>
        <end position="37"/>
    </location>
</feature>
<dbReference type="InterPro" id="IPR001482">
    <property type="entry name" value="T2SS/T4SS_dom"/>
</dbReference>
<feature type="domain" description="Bacterial type II secretion system protein E" evidence="3">
    <location>
        <begin position="106"/>
        <end position="387"/>
    </location>
</feature>
<proteinExistence type="inferred from homology"/>
<dbReference type="InterPro" id="IPR027417">
    <property type="entry name" value="P-loop_NTPase"/>
</dbReference>
<dbReference type="Proteomes" id="UP000179840">
    <property type="component" value="Unassembled WGS sequence"/>
</dbReference>
<organism evidence="4 5">
    <name type="scientific">Janthinobacterium lividum</name>
    <dbReference type="NCBI Taxonomy" id="29581"/>
    <lineage>
        <taxon>Bacteria</taxon>
        <taxon>Pseudomonadati</taxon>
        <taxon>Pseudomonadota</taxon>
        <taxon>Betaproteobacteria</taxon>
        <taxon>Burkholderiales</taxon>
        <taxon>Oxalobacteraceae</taxon>
        <taxon>Janthinobacterium</taxon>
    </lineage>
</organism>
<comment type="similarity">
    <text evidence="1">Belongs to the GSP E family.</text>
</comment>
<dbReference type="Gene3D" id="3.40.50.300">
    <property type="entry name" value="P-loop containing nucleotide triphosphate hydrolases"/>
    <property type="match status" value="1"/>
</dbReference>
<accession>A0A1S1UF84</accession>
<evidence type="ECO:0000313" key="5">
    <source>
        <dbReference type="Proteomes" id="UP000179840"/>
    </source>
</evidence>
<dbReference type="Gene3D" id="3.30.450.380">
    <property type="match status" value="1"/>
</dbReference>